<organism evidence="1">
    <name type="scientific">Amphimedon queenslandica</name>
    <name type="common">Sponge</name>
    <dbReference type="NCBI Taxonomy" id="400682"/>
    <lineage>
        <taxon>Eukaryota</taxon>
        <taxon>Metazoa</taxon>
        <taxon>Porifera</taxon>
        <taxon>Demospongiae</taxon>
        <taxon>Heteroscleromorpha</taxon>
        <taxon>Haplosclerida</taxon>
        <taxon>Niphatidae</taxon>
        <taxon>Amphimedon</taxon>
    </lineage>
</organism>
<sequence>NKKSGLAARLYCGIGNAERFYIFPIHLMGKVSGLGAKGAWVELGKIWEQIDELRDKPWLTVQPRK</sequence>
<dbReference type="InParanoid" id="A0A1X7SN31"/>
<dbReference type="EnsemblMetazoa" id="Aqu2.1.03491_001">
    <property type="protein sequence ID" value="Aqu2.1.03491_001"/>
    <property type="gene ID" value="Aqu2.1.03491"/>
</dbReference>
<protein>
    <submittedName>
        <fullName evidence="1">Uncharacterized protein</fullName>
    </submittedName>
</protein>
<evidence type="ECO:0000313" key="1">
    <source>
        <dbReference type="EnsemblMetazoa" id="Aqu2.1.03491_001"/>
    </source>
</evidence>
<proteinExistence type="predicted"/>
<name>A0A1X7SN31_AMPQE</name>
<reference evidence="1" key="1">
    <citation type="submission" date="2017-05" db="UniProtKB">
        <authorList>
            <consortium name="EnsemblMetazoa"/>
        </authorList>
    </citation>
    <scope>IDENTIFICATION</scope>
</reference>
<dbReference type="AlphaFoldDB" id="A0A1X7SN31"/>
<accession>A0A1X7SN31</accession>